<gene>
    <name evidence="2" type="ORF">NQ317_004616</name>
</gene>
<feature type="compositionally biased region" description="Low complexity" evidence="1">
    <location>
        <begin position="423"/>
        <end position="435"/>
    </location>
</feature>
<feature type="region of interest" description="Disordered" evidence="1">
    <location>
        <begin position="292"/>
        <end position="322"/>
    </location>
</feature>
<evidence type="ECO:0000313" key="2">
    <source>
        <dbReference type="EMBL" id="KAJ8973018.1"/>
    </source>
</evidence>
<dbReference type="EMBL" id="JAPWTJ010001256">
    <property type="protein sequence ID" value="KAJ8973018.1"/>
    <property type="molecule type" value="Genomic_DNA"/>
</dbReference>
<dbReference type="Proteomes" id="UP001162164">
    <property type="component" value="Unassembled WGS sequence"/>
</dbReference>
<feature type="region of interest" description="Disordered" evidence="1">
    <location>
        <begin position="116"/>
        <end position="135"/>
    </location>
</feature>
<sequence>MIHPWPVAGIALWLGLVQDILIPIGLGIVDSRFCKWVSGVYRCSGKKIEEKLPHVGLDGKFRPFGSTGQPRSLEITNPQGNGRQFQPVEHRFPITNGSLYTSIDGRLPVIHNYRRNKDQRSGLKTQEKQSSNVALHSSHLSRVEFSDTVQKFPSCGNCEADLCPSHSNLHHLSPHYVNKHLNLHQGPGLLPSRNGAPSRVSQSQESLTYLPTGQDKQCFYRNSDMNLNGGTNHVMKNSRNLVRLNKMRLSRSEDSLNELQREFGNVTRIHVQKSRNPAEDRPKNYRTTVNINVQNGYSSSDDDCLTDTNDPSNANPNDTFDSMSSKSCYSITTEANCDFEFFQSRERLPANLPQVESAGAPNNNEQYYPLSNSSYQSSEIVPKSSLPNDMDKNFRITRSNSKRSLESFRAFIESEDADLRNNNLSNTTTLQRSNSYGTLDDRKNKHSLRHKIKSIEYLPGSNTSTVYIEDLSQYGCTSTIGARS</sequence>
<evidence type="ECO:0000256" key="1">
    <source>
        <dbReference type="SAM" id="MobiDB-lite"/>
    </source>
</evidence>
<proteinExistence type="predicted"/>
<comment type="caution">
    <text evidence="2">The sequence shown here is derived from an EMBL/GenBank/DDBJ whole genome shotgun (WGS) entry which is preliminary data.</text>
</comment>
<reference evidence="2" key="1">
    <citation type="journal article" date="2023" name="Insect Mol. Biol.">
        <title>Genome sequencing provides insights into the evolution of gene families encoding plant cell wall-degrading enzymes in longhorned beetles.</title>
        <authorList>
            <person name="Shin N.R."/>
            <person name="Okamura Y."/>
            <person name="Kirsch R."/>
            <person name="Pauchet Y."/>
        </authorList>
    </citation>
    <scope>NUCLEOTIDE SEQUENCE</scope>
    <source>
        <strain evidence="2">MMC_N1</strain>
    </source>
</reference>
<feature type="region of interest" description="Disordered" evidence="1">
    <location>
        <begin position="423"/>
        <end position="442"/>
    </location>
</feature>
<evidence type="ECO:0000313" key="3">
    <source>
        <dbReference type="Proteomes" id="UP001162164"/>
    </source>
</evidence>
<organism evidence="2 3">
    <name type="scientific">Molorchus minor</name>
    <dbReference type="NCBI Taxonomy" id="1323400"/>
    <lineage>
        <taxon>Eukaryota</taxon>
        <taxon>Metazoa</taxon>
        <taxon>Ecdysozoa</taxon>
        <taxon>Arthropoda</taxon>
        <taxon>Hexapoda</taxon>
        <taxon>Insecta</taxon>
        <taxon>Pterygota</taxon>
        <taxon>Neoptera</taxon>
        <taxon>Endopterygota</taxon>
        <taxon>Coleoptera</taxon>
        <taxon>Polyphaga</taxon>
        <taxon>Cucujiformia</taxon>
        <taxon>Chrysomeloidea</taxon>
        <taxon>Cerambycidae</taxon>
        <taxon>Lamiinae</taxon>
        <taxon>Monochamini</taxon>
        <taxon>Molorchus</taxon>
    </lineage>
</organism>
<accession>A0ABQ9J4V9</accession>
<keyword evidence="3" id="KW-1185">Reference proteome</keyword>
<name>A0ABQ9J4V9_9CUCU</name>
<feature type="compositionally biased region" description="Basic and acidic residues" evidence="1">
    <location>
        <begin position="116"/>
        <end position="127"/>
    </location>
</feature>
<feature type="compositionally biased region" description="Polar residues" evidence="1">
    <location>
        <begin position="306"/>
        <end position="322"/>
    </location>
</feature>
<protein>
    <submittedName>
        <fullName evidence="2">Uncharacterized protein</fullName>
    </submittedName>
</protein>